<organism evidence="2">
    <name type="scientific">viral metagenome</name>
    <dbReference type="NCBI Taxonomy" id="1070528"/>
    <lineage>
        <taxon>unclassified sequences</taxon>
        <taxon>metagenomes</taxon>
        <taxon>organismal metagenomes</taxon>
    </lineage>
</organism>
<proteinExistence type="predicted"/>
<reference evidence="2" key="1">
    <citation type="journal article" date="2020" name="Nature">
        <title>Giant virus diversity and host interactions through global metagenomics.</title>
        <authorList>
            <person name="Schulz F."/>
            <person name="Roux S."/>
            <person name="Paez-Espino D."/>
            <person name="Jungbluth S."/>
            <person name="Walsh D.A."/>
            <person name="Denef V.J."/>
            <person name="McMahon K.D."/>
            <person name="Konstantinidis K.T."/>
            <person name="Eloe-Fadrosh E.A."/>
            <person name="Kyrpides N.C."/>
            <person name="Woyke T."/>
        </authorList>
    </citation>
    <scope>NUCLEOTIDE SEQUENCE</scope>
    <source>
        <strain evidence="2">GVMAG-M-3300027736-24</strain>
    </source>
</reference>
<feature type="region of interest" description="Disordered" evidence="1">
    <location>
        <begin position="43"/>
        <end position="86"/>
    </location>
</feature>
<dbReference type="AlphaFoldDB" id="A0A6C0JP02"/>
<evidence type="ECO:0000313" key="2">
    <source>
        <dbReference type="EMBL" id="QHU05608.1"/>
    </source>
</evidence>
<sequence length="139" mass="17396">MSHYWNKPKSAYSSGSYSLGKHIYEIQLLKRIQEQTRIQEEQRKELEEERKMLDRLKMDKTQETHRKESQRQEAQRQEAQRQKDQEAHIARINCMSEEEKNRLYKQMIKEREDDKRDYILKYGFDKWEKWQRYKLEHDL</sequence>
<accession>A0A6C0JP02</accession>
<dbReference type="EMBL" id="MN740417">
    <property type="protein sequence ID" value="QHU05608.1"/>
    <property type="molecule type" value="Genomic_DNA"/>
</dbReference>
<protein>
    <submittedName>
        <fullName evidence="2">Uncharacterized protein</fullName>
    </submittedName>
</protein>
<name>A0A6C0JP02_9ZZZZ</name>
<evidence type="ECO:0000256" key="1">
    <source>
        <dbReference type="SAM" id="MobiDB-lite"/>
    </source>
</evidence>